<accession>A0A1H9P7E6</accession>
<keyword evidence="2" id="KW-1185">Reference proteome</keyword>
<dbReference type="NCBIfam" id="NF038262">
    <property type="entry name" value="SiaB_fam_kinase"/>
    <property type="match status" value="1"/>
</dbReference>
<dbReference type="OrthoDB" id="5365713at2"/>
<dbReference type="AlphaFoldDB" id="A0A1H9P7E6"/>
<dbReference type="InterPro" id="IPR046239">
    <property type="entry name" value="DUF6272"/>
</dbReference>
<gene>
    <name evidence="1" type="ORF">SAMN02982919_02390</name>
</gene>
<organism evidence="1 2">
    <name type="scientific">Giesbergeria anulus</name>
    <dbReference type="NCBI Taxonomy" id="180197"/>
    <lineage>
        <taxon>Bacteria</taxon>
        <taxon>Pseudomonadati</taxon>
        <taxon>Pseudomonadota</taxon>
        <taxon>Betaproteobacteria</taxon>
        <taxon>Burkholderiales</taxon>
        <taxon>Comamonadaceae</taxon>
        <taxon>Giesbergeria</taxon>
    </lineage>
</organism>
<dbReference type="EMBL" id="FOGD01000008">
    <property type="protein sequence ID" value="SER44011.1"/>
    <property type="molecule type" value="Genomic_DNA"/>
</dbReference>
<dbReference type="NCBIfam" id="NF038264">
    <property type="entry name" value="kinase_SiaB"/>
    <property type="match status" value="1"/>
</dbReference>
<evidence type="ECO:0000313" key="1">
    <source>
        <dbReference type="EMBL" id="SER44011.1"/>
    </source>
</evidence>
<protein>
    <recommendedName>
        <fullName evidence="3">Histidine kinase-, DNA gyrase B-, and HSP90-like ATPase</fullName>
    </recommendedName>
</protein>
<evidence type="ECO:0008006" key="3">
    <source>
        <dbReference type="Google" id="ProtNLM"/>
    </source>
</evidence>
<name>A0A1H9P7E6_9BURK</name>
<sequence length="184" mass="20294">MQDINLFELRAHFNHSNILLCFNGPISRSLIEEIGNALKNYLQADQAQPNAAMDVFSVYIEMTQNIRHYALAHQYDEIDSSATVVVARDGDQHYIVQSGNLVEKPDGQALMARVATLASMDKAELKAAYKTQLRQPRSESSASGAGLGLIDIARKSVHPLSATLTELDNGRCFFSIRAVIQKTS</sequence>
<proteinExistence type="predicted"/>
<dbReference type="RefSeq" id="WP_091457935.1">
    <property type="nucleotide sequence ID" value="NZ_FOGD01000008.1"/>
</dbReference>
<dbReference type="Proteomes" id="UP000199766">
    <property type="component" value="Unassembled WGS sequence"/>
</dbReference>
<dbReference type="STRING" id="180197.SAMN02982919_02390"/>
<evidence type="ECO:0000313" key="2">
    <source>
        <dbReference type="Proteomes" id="UP000199766"/>
    </source>
</evidence>
<dbReference type="Pfam" id="PF19788">
    <property type="entry name" value="DUF6272"/>
    <property type="match status" value="1"/>
</dbReference>
<reference evidence="1 2" key="1">
    <citation type="submission" date="2016-10" db="EMBL/GenBank/DDBJ databases">
        <authorList>
            <person name="de Groot N.N."/>
        </authorList>
    </citation>
    <scope>NUCLEOTIDE SEQUENCE [LARGE SCALE GENOMIC DNA]</scope>
    <source>
        <strain evidence="1 2">ATCC 35958</strain>
    </source>
</reference>